<proteinExistence type="predicted"/>
<comment type="caution">
    <text evidence="1">The sequence shown here is derived from an EMBL/GenBank/DDBJ whole genome shotgun (WGS) entry which is preliminary data.</text>
</comment>
<keyword evidence="2" id="KW-1185">Reference proteome</keyword>
<evidence type="ECO:0000313" key="2">
    <source>
        <dbReference type="Proteomes" id="UP000271031"/>
    </source>
</evidence>
<dbReference type="Proteomes" id="UP000271031">
    <property type="component" value="Unassembled WGS sequence"/>
</dbReference>
<reference evidence="1 2" key="1">
    <citation type="submission" date="2018-10" db="EMBL/GenBank/DDBJ databases">
        <title>Phylogenomics of Brevibacillus.</title>
        <authorList>
            <person name="Dunlap C."/>
        </authorList>
    </citation>
    <scope>NUCLEOTIDE SEQUENCE [LARGE SCALE GENOMIC DNA]</scope>
    <source>
        <strain evidence="1 2">JCM 15716</strain>
    </source>
</reference>
<evidence type="ECO:0000313" key="1">
    <source>
        <dbReference type="EMBL" id="RNB79543.1"/>
    </source>
</evidence>
<dbReference type="EMBL" id="RHHQ01000028">
    <property type="protein sequence ID" value="RNB79543.1"/>
    <property type="molecule type" value="Genomic_DNA"/>
</dbReference>
<gene>
    <name evidence="1" type="ORF">EDM56_28885</name>
</gene>
<dbReference type="AlphaFoldDB" id="A0A3M8CV29"/>
<protein>
    <submittedName>
        <fullName evidence="1">Uncharacterized protein</fullName>
    </submittedName>
</protein>
<accession>A0A3M8CV29</accession>
<sequence>MSAEAGIFAKKLRERHVDACWGIDWTAPRKKRETAPKSHTLRGGCISRMLLDANSVSLFFRSAW</sequence>
<organism evidence="1 2">
    <name type="scientific">Brevibacillus fluminis</name>
    <dbReference type="NCBI Taxonomy" id="511487"/>
    <lineage>
        <taxon>Bacteria</taxon>
        <taxon>Bacillati</taxon>
        <taxon>Bacillota</taxon>
        <taxon>Bacilli</taxon>
        <taxon>Bacillales</taxon>
        <taxon>Paenibacillaceae</taxon>
        <taxon>Brevibacillus</taxon>
    </lineage>
</organism>
<name>A0A3M8CV29_9BACL</name>